<dbReference type="AlphaFoldDB" id="A0A2S7N0L4"/>
<dbReference type="CDD" id="cd02137">
    <property type="entry name" value="MhqN-like"/>
    <property type="match status" value="1"/>
</dbReference>
<keyword evidence="5" id="KW-1185">Reference proteome</keyword>
<dbReference type="Gene3D" id="3.40.109.10">
    <property type="entry name" value="NADH Oxidase"/>
    <property type="match status" value="1"/>
</dbReference>
<accession>A0A2S7N0L4</accession>
<reference evidence="4 5" key="1">
    <citation type="submission" date="2017-12" db="EMBL/GenBank/DDBJ databases">
        <title>Taxonomic description and draft genome of Pradoshia cofamensis Gen. nov., sp. nov., a thermotolerant bacillale isolated from anterior gut of earthworm Eisenia fetida.</title>
        <authorList>
            <person name="Saha T."/>
            <person name="Chakraborty R."/>
        </authorList>
    </citation>
    <scope>NUCLEOTIDE SEQUENCE [LARGE SCALE GENOMIC DNA]</scope>
    <source>
        <strain evidence="4 5">EAG3</strain>
    </source>
</reference>
<dbReference type="EMBL" id="PKOZ01000004">
    <property type="protein sequence ID" value="PQD95559.1"/>
    <property type="molecule type" value="Genomic_DNA"/>
</dbReference>
<gene>
    <name evidence="4" type="ORF">CYL18_09760</name>
</gene>
<dbReference type="PANTHER" id="PTHR43673:SF10">
    <property type="entry name" value="NADH DEHYDROGENASE_NAD(P)H NITROREDUCTASE XCC3605-RELATED"/>
    <property type="match status" value="1"/>
</dbReference>
<dbReference type="RefSeq" id="WP_104849313.1">
    <property type="nucleotide sequence ID" value="NZ_PKOZ01000004.1"/>
</dbReference>
<keyword evidence="2" id="KW-0560">Oxidoreductase</keyword>
<evidence type="ECO:0000313" key="5">
    <source>
        <dbReference type="Proteomes" id="UP000239663"/>
    </source>
</evidence>
<dbReference type="Proteomes" id="UP000239663">
    <property type="component" value="Unassembled WGS sequence"/>
</dbReference>
<dbReference type="GO" id="GO:0016491">
    <property type="term" value="F:oxidoreductase activity"/>
    <property type="evidence" value="ECO:0007669"/>
    <property type="project" value="UniProtKB-KW"/>
</dbReference>
<proteinExistence type="inferred from homology"/>
<evidence type="ECO:0000259" key="3">
    <source>
        <dbReference type="Pfam" id="PF00881"/>
    </source>
</evidence>
<dbReference type="Pfam" id="PF00881">
    <property type="entry name" value="Nitroreductase"/>
    <property type="match status" value="1"/>
</dbReference>
<dbReference type="PANTHER" id="PTHR43673">
    <property type="entry name" value="NAD(P)H NITROREDUCTASE YDGI-RELATED"/>
    <property type="match status" value="1"/>
</dbReference>
<feature type="domain" description="Nitroreductase" evidence="3">
    <location>
        <begin position="8"/>
        <end position="184"/>
    </location>
</feature>
<name>A0A2S7N0L4_9BACI</name>
<dbReference type="InterPro" id="IPR029479">
    <property type="entry name" value="Nitroreductase"/>
</dbReference>
<evidence type="ECO:0000256" key="2">
    <source>
        <dbReference type="ARBA" id="ARBA00023002"/>
    </source>
</evidence>
<protein>
    <submittedName>
        <fullName evidence="4">Nitroreductase family protein</fullName>
    </submittedName>
</protein>
<dbReference type="OrthoDB" id="9782629at2"/>
<dbReference type="InterPro" id="IPR000415">
    <property type="entry name" value="Nitroreductase-like"/>
</dbReference>
<evidence type="ECO:0000313" key="4">
    <source>
        <dbReference type="EMBL" id="PQD95559.1"/>
    </source>
</evidence>
<organism evidence="4 5">
    <name type="scientific">Pradoshia eiseniae</name>
    <dbReference type="NCBI Taxonomy" id="2064768"/>
    <lineage>
        <taxon>Bacteria</taxon>
        <taxon>Bacillati</taxon>
        <taxon>Bacillota</taxon>
        <taxon>Bacilli</taxon>
        <taxon>Bacillales</taxon>
        <taxon>Bacillaceae</taxon>
        <taxon>Pradoshia</taxon>
    </lineage>
</organism>
<dbReference type="SUPFAM" id="SSF55469">
    <property type="entry name" value="FMN-dependent nitroreductase-like"/>
    <property type="match status" value="1"/>
</dbReference>
<sequence length="205" mass="23082">MSQLEQIIKQRKSVRSYDPQFQIDKREILELLSIAANAPSSSNLQPWRFIVIQNKELQKEIRTLGFNQAQIEESSAIVAVIGDSEAYKNVEKIYSLNVEKGYMDQSIADRTIKQTLNAYPTMPKEGLKEIAAYDAGAIAMQFMLLAKDRGYDTITMGGFDKDAFAKRFDLPDNLFPITLIAIGKALAPAFNTSRLPIESLTTYFD</sequence>
<comment type="similarity">
    <text evidence="1">Belongs to the nitroreductase family.</text>
</comment>
<comment type="caution">
    <text evidence="4">The sequence shown here is derived from an EMBL/GenBank/DDBJ whole genome shotgun (WGS) entry which is preliminary data.</text>
</comment>
<evidence type="ECO:0000256" key="1">
    <source>
        <dbReference type="ARBA" id="ARBA00007118"/>
    </source>
</evidence>